<evidence type="ECO:0000256" key="1">
    <source>
        <dbReference type="SAM" id="Coils"/>
    </source>
</evidence>
<evidence type="ECO:0000313" key="4">
    <source>
        <dbReference type="EMBL" id="KAL3680158.1"/>
    </source>
</evidence>
<protein>
    <recommendedName>
        <fullName evidence="3">TATA element modulatory factor 1 TATA binding domain-containing protein</fullName>
    </recommendedName>
</protein>
<feature type="domain" description="TATA element modulatory factor 1 TATA binding" evidence="3">
    <location>
        <begin position="527"/>
        <end position="632"/>
    </location>
</feature>
<keyword evidence="1" id="KW-0175">Coiled coil</keyword>
<feature type="region of interest" description="Disordered" evidence="2">
    <location>
        <begin position="478"/>
        <end position="501"/>
    </location>
</feature>
<comment type="caution">
    <text evidence="4">The sequence shown here is derived from an EMBL/GenBank/DDBJ whole genome shotgun (WGS) entry which is preliminary data.</text>
</comment>
<name>A0ABD3GLU3_9MARC</name>
<dbReference type="Pfam" id="PF12325">
    <property type="entry name" value="TMF_TATA_bd"/>
    <property type="match status" value="1"/>
</dbReference>
<accession>A0ABD3GLU3</accession>
<dbReference type="EMBL" id="JBJQOH010000007">
    <property type="protein sequence ID" value="KAL3680158.1"/>
    <property type="molecule type" value="Genomic_DNA"/>
</dbReference>
<evidence type="ECO:0000313" key="5">
    <source>
        <dbReference type="Proteomes" id="UP001633002"/>
    </source>
</evidence>
<dbReference type="InterPro" id="IPR052602">
    <property type="entry name" value="Growth_transcription_reg"/>
</dbReference>
<gene>
    <name evidence="4" type="ORF">R1sor_023114</name>
</gene>
<evidence type="ECO:0000256" key="2">
    <source>
        <dbReference type="SAM" id="MobiDB-lite"/>
    </source>
</evidence>
<feature type="region of interest" description="Disordered" evidence="2">
    <location>
        <begin position="253"/>
        <end position="273"/>
    </location>
</feature>
<feature type="coiled-coil region" evidence="1">
    <location>
        <begin position="533"/>
        <end position="633"/>
    </location>
</feature>
<proteinExistence type="predicted"/>
<feature type="compositionally biased region" description="Polar residues" evidence="2">
    <location>
        <begin position="253"/>
        <end position="268"/>
    </location>
</feature>
<dbReference type="PANTHER" id="PTHR46515">
    <property type="entry name" value="TATA ELEMENT MODULATORY FACTOR TMF1"/>
    <property type="match status" value="1"/>
</dbReference>
<evidence type="ECO:0000259" key="3">
    <source>
        <dbReference type="Pfam" id="PF12325"/>
    </source>
</evidence>
<dbReference type="PANTHER" id="PTHR46515:SF1">
    <property type="entry name" value="TATA ELEMENT MODULATORY FACTOR"/>
    <property type="match status" value="1"/>
</dbReference>
<reference evidence="4 5" key="1">
    <citation type="submission" date="2024-09" db="EMBL/GenBank/DDBJ databases">
        <title>Chromosome-scale assembly of Riccia sorocarpa.</title>
        <authorList>
            <person name="Paukszto L."/>
        </authorList>
    </citation>
    <scope>NUCLEOTIDE SEQUENCE [LARGE SCALE GENOMIC DNA]</scope>
    <source>
        <strain evidence="4">LP-2024</strain>
        <tissue evidence="4">Aerial parts of the thallus</tissue>
    </source>
</reference>
<feature type="coiled-coil region" evidence="1">
    <location>
        <begin position="80"/>
        <end position="170"/>
    </location>
</feature>
<dbReference type="AlphaFoldDB" id="A0ABD3GLU3"/>
<dbReference type="InterPro" id="IPR022091">
    <property type="entry name" value="TMF_TATA-bd"/>
</dbReference>
<sequence>MTSDTVHEGDEDPQAKIHELEKALNAAKKDLAMRVKHYESKLITMTVINTALTNENEKLKEDAAKFLSSDGSVQEMNELQEEYTKRLGVAERTAANMKEECFSLRHQVEELKKSKDLVSKEIQEKQNSVEQYILEGEKLSKKMGELESILKRCRSDLVKSEQEREKVIAQGQILEAAAKEADKSRTMDYEEVNLALQHTRQLLADQKEHYIQALEEAGRQADEEMRYTQEEAAAQLSQLTKRMEERERMLSENMDSLRNSLSQTTQAASEREDSLRDEIRMLEMRWRTAEAAQEEATARLTESTTPLVRQIESLSKEISQRDALMEERERRHNHQLEEMEAVIKSHVEAVRKSEAAAQAADRRTHVVESSVSDIKAEARTVATKLQQAEKGLLNAKDELRKAEERMEKVREEADLKVIHERRMREEAQRALKMTKLEFTAENEGLKKHVKALKASMEAQEKEIAARLEAMKLTVLAEQNGDSANSDSSDSADRQTLTSREAPVRRLGSLSDIVASVMEVDPARGGHGFNHVAAERILSQVRRFQGEVQQLQKDLKAAQLARDHATEDLLKVTEKLNRHEKESANAVKLRKELEVLKRRHDMALVIIGEQNEKADELEADMADVKALYREQMNLLISQVDPDKWPNGYRICLFCPHCAQAQRRTKRSP</sequence>
<dbReference type="Proteomes" id="UP001633002">
    <property type="component" value="Unassembled WGS sequence"/>
</dbReference>
<feature type="coiled-coil region" evidence="1">
    <location>
        <begin position="211"/>
        <end position="249"/>
    </location>
</feature>
<feature type="coiled-coil region" evidence="1">
    <location>
        <begin position="385"/>
        <end position="416"/>
    </location>
</feature>
<keyword evidence="5" id="KW-1185">Reference proteome</keyword>
<organism evidence="4 5">
    <name type="scientific">Riccia sorocarpa</name>
    <dbReference type="NCBI Taxonomy" id="122646"/>
    <lineage>
        <taxon>Eukaryota</taxon>
        <taxon>Viridiplantae</taxon>
        <taxon>Streptophyta</taxon>
        <taxon>Embryophyta</taxon>
        <taxon>Marchantiophyta</taxon>
        <taxon>Marchantiopsida</taxon>
        <taxon>Marchantiidae</taxon>
        <taxon>Marchantiales</taxon>
        <taxon>Ricciaceae</taxon>
        <taxon>Riccia</taxon>
    </lineage>
</organism>